<evidence type="ECO:0000313" key="1">
    <source>
        <dbReference type="EMBL" id="AKB77075.1"/>
    </source>
</evidence>
<dbReference type="OrthoDB" id="108920at2157"/>
<dbReference type="InterPro" id="IPR014729">
    <property type="entry name" value="Rossmann-like_a/b/a_fold"/>
</dbReference>
<dbReference type="SUPFAM" id="SSF52402">
    <property type="entry name" value="Adenine nucleotide alpha hydrolases-like"/>
    <property type="match status" value="1"/>
</dbReference>
<organism evidence="1 2">
    <name type="scientific">Methanosarcina horonobensis HB-1 = JCM 15518</name>
    <dbReference type="NCBI Taxonomy" id="1434110"/>
    <lineage>
        <taxon>Archaea</taxon>
        <taxon>Methanobacteriati</taxon>
        <taxon>Methanobacteriota</taxon>
        <taxon>Stenosarchaea group</taxon>
        <taxon>Methanomicrobia</taxon>
        <taxon>Methanosarcinales</taxon>
        <taxon>Methanosarcinaceae</taxon>
        <taxon>Methanosarcina</taxon>
    </lineage>
</organism>
<dbReference type="Gene3D" id="3.40.50.620">
    <property type="entry name" value="HUPs"/>
    <property type="match status" value="1"/>
</dbReference>
<dbReference type="HOGENOM" id="CLU_1381418_0_0_2"/>
<dbReference type="STRING" id="1434110.MSHOH_0592"/>
<dbReference type="PATRIC" id="fig|1434110.4.peg.715"/>
<dbReference type="EMBL" id="CP009516">
    <property type="protein sequence ID" value="AKB77075.1"/>
    <property type="molecule type" value="Genomic_DNA"/>
</dbReference>
<evidence type="ECO:0008006" key="3">
    <source>
        <dbReference type="Google" id="ProtNLM"/>
    </source>
</evidence>
<protein>
    <recommendedName>
        <fullName evidence="3">ATP-utilizing enzymes of the PP-loop superfamily protein</fullName>
    </recommendedName>
</protein>
<proteinExistence type="predicted"/>
<keyword evidence="2" id="KW-1185">Reference proteome</keyword>
<sequence length="214" mass="24389">MKVSVLFSGGKDSSLSALLLEPFFEVELVTCNFGLLPTGEIAAKTAAELHFPHRTLSLDREILEKAYELLQRDGFPKSAINYIHERAVETLALDPAVKLIADGTRRDDRVPVLSISQIRSIEDRFGVQYFCPLKGYGKKVVDSLVGYYLSIEQGPSESTQKADYETELRELVRQRQGEEKIRQLFPVHFQSHVLSRKKFSLKKEENVFKNWKPS</sequence>
<dbReference type="AlphaFoldDB" id="A0A0E3WV32"/>
<name>A0A0E3WV32_9EURY</name>
<evidence type="ECO:0000313" key="2">
    <source>
        <dbReference type="Proteomes" id="UP000033101"/>
    </source>
</evidence>
<dbReference type="RefSeq" id="WP_048137292.1">
    <property type="nucleotide sequence ID" value="NZ_CP009516.1"/>
</dbReference>
<reference evidence="1 2" key="1">
    <citation type="submission" date="2014-07" db="EMBL/GenBank/DDBJ databases">
        <title>Methanogenic archaea and the global carbon cycle.</title>
        <authorList>
            <person name="Henriksen J.R."/>
            <person name="Luke J."/>
            <person name="Reinhart S."/>
            <person name="Benedict M.N."/>
            <person name="Youngblut N.D."/>
            <person name="Metcalf M.E."/>
            <person name="Whitaker R.J."/>
            <person name="Metcalf W.W."/>
        </authorList>
    </citation>
    <scope>NUCLEOTIDE SEQUENCE [LARGE SCALE GENOMIC DNA]</scope>
    <source>
        <strain evidence="1 2">HB-1</strain>
    </source>
</reference>
<dbReference type="Pfam" id="PF24167">
    <property type="entry name" value="DUF7411"/>
    <property type="match status" value="1"/>
</dbReference>
<accession>A0A0E3WV32</accession>
<dbReference type="InterPro" id="IPR055834">
    <property type="entry name" value="DUF7411"/>
</dbReference>
<dbReference type="NCBIfam" id="NF011155">
    <property type="entry name" value="PRK14561.1"/>
    <property type="match status" value="1"/>
</dbReference>
<dbReference type="GeneID" id="24829729"/>
<dbReference type="Proteomes" id="UP000033101">
    <property type="component" value="Chromosome"/>
</dbReference>
<dbReference type="KEGG" id="mhor:MSHOH_0592"/>
<gene>
    <name evidence="1" type="ORF">MSHOH_0592</name>
</gene>